<dbReference type="InterPro" id="IPR046960">
    <property type="entry name" value="PPR_At4g14850-like_plant"/>
</dbReference>
<dbReference type="PANTHER" id="PTHR47926">
    <property type="entry name" value="PENTATRICOPEPTIDE REPEAT-CONTAINING PROTEIN"/>
    <property type="match status" value="1"/>
</dbReference>
<evidence type="ECO:0000313" key="4">
    <source>
        <dbReference type="EMBL" id="PKU63733.1"/>
    </source>
</evidence>
<dbReference type="FunFam" id="1.25.40.10:FF:001093">
    <property type="entry name" value="Pentatricopeptide repeat-containing protein At2g34400"/>
    <property type="match status" value="1"/>
</dbReference>
<feature type="repeat" description="PPR" evidence="2">
    <location>
        <begin position="621"/>
        <end position="651"/>
    </location>
</feature>
<protein>
    <submittedName>
        <fullName evidence="4">Pentatricopeptide repeat-containing protein</fullName>
    </submittedName>
</protein>
<dbReference type="PROSITE" id="PS51257">
    <property type="entry name" value="PROKAR_LIPOPROTEIN"/>
    <property type="match status" value="1"/>
</dbReference>
<dbReference type="GO" id="GO:0008270">
    <property type="term" value="F:zinc ion binding"/>
    <property type="evidence" value="ECO:0007669"/>
    <property type="project" value="InterPro"/>
</dbReference>
<dbReference type="InterPro" id="IPR011990">
    <property type="entry name" value="TPR-like_helical_dom_sf"/>
</dbReference>
<evidence type="ECO:0000259" key="3">
    <source>
        <dbReference type="Pfam" id="PF14432"/>
    </source>
</evidence>
<feature type="repeat" description="PPR" evidence="2">
    <location>
        <begin position="297"/>
        <end position="327"/>
    </location>
</feature>
<proteinExistence type="predicted"/>
<dbReference type="InterPro" id="IPR002885">
    <property type="entry name" value="PPR_rpt"/>
</dbReference>
<gene>
    <name evidence="4" type="primary">PCMP-H82</name>
    <name evidence="4" type="ORF">MA16_Dca014293</name>
</gene>
<dbReference type="Proteomes" id="UP000233837">
    <property type="component" value="Unassembled WGS sequence"/>
</dbReference>
<dbReference type="AlphaFoldDB" id="A0A2I0VK38"/>
<feature type="repeat" description="PPR" evidence="2">
    <location>
        <begin position="328"/>
        <end position="362"/>
    </location>
</feature>
<dbReference type="Gene3D" id="1.25.40.10">
    <property type="entry name" value="Tetratricopeptide repeat domain"/>
    <property type="match status" value="5"/>
</dbReference>
<reference evidence="4 5" key="2">
    <citation type="journal article" date="2017" name="Nature">
        <title>The Apostasia genome and the evolution of orchids.</title>
        <authorList>
            <person name="Zhang G.Q."/>
            <person name="Liu K.W."/>
            <person name="Li Z."/>
            <person name="Lohaus R."/>
            <person name="Hsiao Y.Y."/>
            <person name="Niu S.C."/>
            <person name="Wang J.Y."/>
            <person name="Lin Y.C."/>
            <person name="Xu Q."/>
            <person name="Chen L.J."/>
            <person name="Yoshida K."/>
            <person name="Fujiwara S."/>
            <person name="Wang Z.W."/>
            <person name="Zhang Y.Q."/>
            <person name="Mitsuda N."/>
            <person name="Wang M."/>
            <person name="Liu G.H."/>
            <person name="Pecoraro L."/>
            <person name="Huang H.X."/>
            <person name="Xiao X.J."/>
            <person name="Lin M."/>
            <person name="Wu X.Y."/>
            <person name="Wu W.L."/>
            <person name="Chen Y.Y."/>
            <person name="Chang S.B."/>
            <person name="Sakamoto S."/>
            <person name="Ohme-Takagi M."/>
            <person name="Yagi M."/>
            <person name="Zeng S.J."/>
            <person name="Shen C.Y."/>
            <person name="Yeh C.M."/>
            <person name="Luo Y.B."/>
            <person name="Tsai W.C."/>
            <person name="Van de Peer Y."/>
            <person name="Liu Z.J."/>
        </authorList>
    </citation>
    <scope>NUCLEOTIDE SEQUENCE [LARGE SCALE GENOMIC DNA]</scope>
    <source>
        <tissue evidence="4">The whole plant</tissue>
    </source>
</reference>
<dbReference type="Pfam" id="PF20431">
    <property type="entry name" value="E_motif"/>
    <property type="match status" value="1"/>
</dbReference>
<dbReference type="GO" id="GO:0003723">
    <property type="term" value="F:RNA binding"/>
    <property type="evidence" value="ECO:0007669"/>
    <property type="project" value="InterPro"/>
</dbReference>
<evidence type="ECO:0000256" key="1">
    <source>
        <dbReference type="ARBA" id="ARBA00022737"/>
    </source>
</evidence>
<dbReference type="FunFam" id="1.25.40.10:FF:000031">
    <property type="entry name" value="Pentatricopeptide repeat-containing protein mitochondrial"/>
    <property type="match status" value="1"/>
</dbReference>
<feature type="domain" description="DYW" evidence="3">
    <location>
        <begin position="836"/>
        <end position="914"/>
    </location>
</feature>
<name>A0A2I0VK38_9ASPA</name>
<dbReference type="EMBL" id="KZ503465">
    <property type="protein sequence ID" value="PKU63733.1"/>
    <property type="molecule type" value="Genomic_DNA"/>
</dbReference>
<dbReference type="Pfam" id="PF13041">
    <property type="entry name" value="PPR_2"/>
    <property type="match status" value="1"/>
</dbReference>
<evidence type="ECO:0000313" key="5">
    <source>
        <dbReference type="Proteomes" id="UP000233837"/>
    </source>
</evidence>
<organism evidence="4 5">
    <name type="scientific">Dendrobium catenatum</name>
    <dbReference type="NCBI Taxonomy" id="906689"/>
    <lineage>
        <taxon>Eukaryota</taxon>
        <taxon>Viridiplantae</taxon>
        <taxon>Streptophyta</taxon>
        <taxon>Embryophyta</taxon>
        <taxon>Tracheophyta</taxon>
        <taxon>Spermatophyta</taxon>
        <taxon>Magnoliopsida</taxon>
        <taxon>Liliopsida</taxon>
        <taxon>Asparagales</taxon>
        <taxon>Orchidaceae</taxon>
        <taxon>Epidendroideae</taxon>
        <taxon>Malaxideae</taxon>
        <taxon>Dendrobiinae</taxon>
        <taxon>Dendrobium</taxon>
    </lineage>
</organism>
<feature type="repeat" description="PPR" evidence="2">
    <location>
        <begin position="516"/>
        <end position="550"/>
    </location>
</feature>
<accession>A0A2I0VK38</accession>
<feature type="repeat" description="PPR" evidence="2">
    <location>
        <begin position="224"/>
        <end position="258"/>
    </location>
</feature>
<evidence type="ECO:0000256" key="2">
    <source>
        <dbReference type="PROSITE-ProRule" id="PRU00708"/>
    </source>
</evidence>
<keyword evidence="5" id="KW-1185">Reference proteome</keyword>
<dbReference type="PROSITE" id="PS51375">
    <property type="entry name" value="PPR"/>
    <property type="match status" value="5"/>
</dbReference>
<dbReference type="NCBIfam" id="TIGR00756">
    <property type="entry name" value="PPR"/>
    <property type="match status" value="5"/>
</dbReference>
<dbReference type="Pfam" id="PF14432">
    <property type="entry name" value="DYW_deaminase"/>
    <property type="match status" value="1"/>
</dbReference>
<dbReference type="InterPro" id="IPR046848">
    <property type="entry name" value="E_motif"/>
</dbReference>
<dbReference type="Pfam" id="PF01535">
    <property type="entry name" value="PPR"/>
    <property type="match status" value="10"/>
</dbReference>
<reference evidence="4 5" key="1">
    <citation type="journal article" date="2016" name="Sci. Rep.">
        <title>The Dendrobium catenatum Lindl. genome sequence provides insights into polysaccharide synthase, floral development and adaptive evolution.</title>
        <authorList>
            <person name="Zhang G.Q."/>
            <person name="Xu Q."/>
            <person name="Bian C."/>
            <person name="Tsai W.C."/>
            <person name="Yeh C.M."/>
            <person name="Liu K.W."/>
            <person name="Yoshida K."/>
            <person name="Zhang L.S."/>
            <person name="Chang S.B."/>
            <person name="Chen F."/>
            <person name="Shi Y."/>
            <person name="Su Y.Y."/>
            <person name="Zhang Y.Q."/>
            <person name="Chen L.J."/>
            <person name="Yin Y."/>
            <person name="Lin M."/>
            <person name="Huang H."/>
            <person name="Deng H."/>
            <person name="Wang Z.W."/>
            <person name="Zhu S.L."/>
            <person name="Zhao X."/>
            <person name="Deng C."/>
            <person name="Niu S.C."/>
            <person name="Huang J."/>
            <person name="Wang M."/>
            <person name="Liu G.H."/>
            <person name="Yang H.J."/>
            <person name="Xiao X.J."/>
            <person name="Hsiao Y.Y."/>
            <person name="Wu W.L."/>
            <person name="Chen Y.Y."/>
            <person name="Mitsuda N."/>
            <person name="Ohme-Takagi M."/>
            <person name="Luo Y.B."/>
            <person name="Van de Peer Y."/>
            <person name="Liu Z.J."/>
        </authorList>
    </citation>
    <scope>NUCLEOTIDE SEQUENCE [LARGE SCALE GENOMIC DNA]</scope>
    <source>
        <tissue evidence="4">The whole plant</tissue>
    </source>
</reference>
<dbReference type="InterPro" id="IPR032867">
    <property type="entry name" value="DYW_dom"/>
</dbReference>
<keyword evidence="1" id="KW-0677">Repeat</keyword>
<sequence length="914" mass="101392">MYSKCDQLQDAAKVFDEMPLKDTVSWNSMISGCFLKEQFSRGFQYFKRMLILKKCRYDQATLTTVVSICTNPELSYACSMMHSLIISSGFESVVQVGNALITGYFRCGCPLSSRKVFDAMVERNVITWTAMVSGLAQGQLFNESLLLFREILRAEEANSTTYASSLLACSGLRTLSEGRQIHGRIEKSGLPSDLHVESALMDMYSKCGMIEDALQVFHSCVEPDEVFLTVLLVSFAQNGMEDRAFEMFAELLGKGIAIDENMVSAVLGAFGCASRPFALALGKQIHSLTVKKCFLSNIYVCNGLINMYSKCGELKDSIKLFNLMQYRNSVSWNSMIAAFGRHGYGSEALQFYQEMLSNGTAPTDITYLSLLHACSHAGSVEKGIELLHIFAWNCLLRSHPSPVSLYPRILRHGCRPDSFTFPLILSSVSLITPHLLSSLLPQLHAHIHLYGLFHHPHVLSSLISSYSALPSDLLLFLSLPLPLHDLPTSNSLLSSLLRADHLLPARKLFDQLPHRNVLSWSSLIHGHANLGQPHAALSLFNAMLADPRAPPPNLFTLSSVLAACARLGALHHGLWIHGFISRRGLSINAVVATSLIDMYSKCGCVQHALNVFDELAPQIRDATAWTAMISCLAVHGLAREALAMFDDMVRNTSLTPNSVTLLAVLQACVHGGLIREGERHFAAMRSDFGIAPSIEHFGCMVDLYARAGLIDRAWSTVRSMPMPPDSLIWGALLGGSRTHGDILTCKAAIKGLIEIEPENSAAYVLLSNVYAKMGKWDEVSSIRRLMEQNSVKKTPGCSSIEVDGQFHDFYAGDISALEAEELYLMVEEMMGRLRRDEGKELALLTHSEKLAVAFGLMKTREGTEIRVVKNLRICVDCHEAIRLVSRVYAREIYVRDCNRFHHFKDGHCSCKNYW</sequence>
<dbReference type="GO" id="GO:0009451">
    <property type="term" value="P:RNA modification"/>
    <property type="evidence" value="ECO:0007669"/>
    <property type="project" value="InterPro"/>
</dbReference>